<evidence type="ECO:0000256" key="1">
    <source>
        <dbReference type="ARBA" id="ARBA00006484"/>
    </source>
</evidence>
<dbReference type="Proteomes" id="UP000094487">
    <property type="component" value="Unassembled WGS sequence"/>
</dbReference>
<dbReference type="OrthoDB" id="7432199at2"/>
<dbReference type="GO" id="GO:0016491">
    <property type="term" value="F:oxidoreductase activity"/>
    <property type="evidence" value="ECO:0007669"/>
    <property type="project" value="UniProtKB-KW"/>
</dbReference>
<dbReference type="RefSeq" id="WP_069320973.1">
    <property type="nucleotide sequence ID" value="NZ_MDDS01000035.1"/>
</dbReference>
<sequence>MGRLQGKVAIVFGAGPNIGGTIAHFLAREGASVAVSDVSQAAADETVAFIRDRGFQAHALQGDATAAADVERIVAQTVAVYGRVDIAVNMAGRVHWSHLLDMDLDDWRDAVLSFPTAGLLTTKAVARAMIDAGHGGSIIHLLSTAAHFGEADGAAYTSSKAALLSFARSAAMDLAAFGIRVNTVTPCAMEHQLWTLMKDEVLDPNWQAPTHAAFYSRDDYLKMLPLQRFPRASDLAWATVFLASDEASVITGIDIPVDAGLRHKYPTWTPGAHSGVNIKDYAANARVTRFGEAQERLIPGHAASASGSAADRQENQ</sequence>
<dbReference type="Pfam" id="PF13561">
    <property type="entry name" value="adh_short_C2"/>
    <property type="match status" value="1"/>
</dbReference>
<dbReference type="InterPro" id="IPR020904">
    <property type="entry name" value="Sc_DH/Rdtase_CS"/>
</dbReference>
<comment type="similarity">
    <text evidence="1">Belongs to the short-chain dehydrogenases/reductases (SDR) family.</text>
</comment>
<dbReference type="PANTHER" id="PTHR24321:SF8">
    <property type="entry name" value="ESTRADIOL 17-BETA-DEHYDROGENASE 8-RELATED"/>
    <property type="match status" value="1"/>
</dbReference>
<accession>A0A1E3LTU0</accession>
<dbReference type="PRINTS" id="PR00080">
    <property type="entry name" value="SDRFAMILY"/>
</dbReference>
<dbReference type="FunFam" id="3.40.50.720:FF:000084">
    <property type="entry name" value="Short-chain dehydrogenase reductase"/>
    <property type="match status" value="1"/>
</dbReference>
<dbReference type="PROSITE" id="PS00061">
    <property type="entry name" value="ADH_SHORT"/>
    <property type="match status" value="1"/>
</dbReference>
<dbReference type="SUPFAM" id="SSF51735">
    <property type="entry name" value="NAD(P)-binding Rossmann-fold domains"/>
    <property type="match status" value="1"/>
</dbReference>
<dbReference type="InterPro" id="IPR002347">
    <property type="entry name" value="SDR_fam"/>
</dbReference>
<dbReference type="PRINTS" id="PR00081">
    <property type="entry name" value="GDHRDH"/>
</dbReference>
<dbReference type="Gene3D" id="3.40.50.720">
    <property type="entry name" value="NAD(P)-binding Rossmann-like Domain"/>
    <property type="match status" value="1"/>
</dbReference>
<keyword evidence="4" id="KW-1185">Reference proteome</keyword>
<gene>
    <name evidence="3" type="ORF">BFL28_02700</name>
</gene>
<dbReference type="STRING" id="1888892.BFL28_02700"/>
<dbReference type="InterPro" id="IPR036291">
    <property type="entry name" value="NAD(P)-bd_dom_sf"/>
</dbReference>
<evidence type="ECO:0000313" key="4">
    <source>
        <dbReference type="Proteomes" id="UP000094487"/>
    </source>
</evidence>
<reference evidence="3 4" key="1">
    <citation type="submission" date="2016-08" db="EMBL/GenBank/DDBJ databases">
        <title>Draft genome of the agarase producing Sphingomonas sp. MCT13.</title>
        <authorList>
            <person name="D'Andrea M.M."/>
            <person name="Rossolini G.M."/>
            <person name="Thaller M.C."/>
        </authorList>
    </citation>
    <scope>NUCLEOTIDE SEQUENCE [LARGE SCALE GENOMIC DNA]</scope>
    <source>
        <strain evidence="3 4">MCT13</strain>
    </source>
</reference>
<evidence type="ECO:0000256" key="2">
    <source>
        <dbReference type="ARBA" id="ARBA00023002"/>
    </source>
</evidence>
<evidence type="ECO:0000313" key="3">
    <source>
        <dbReference type="EMBL" id="ODP37163.1"/>
    </source>
</evidence>
<name>A0A1E3LTU0_9SPHN</name>
<proteinExistence type="inferred from homology"/>
<dbReference type="EMBL" id="MDDS01000035">
    <property type="protein sequence ID" value="ODP37163.1"/>
    <property type="molecule type" value="Genomic_DNA"/>
</dbReference>
<protein>
    <submittedName>
        <fullName evidence="3">Short-chain dehydrogenase</fullName>
    </submittedName>
</protein>
<dbReference type="AlphaFoldDB" id="A0A1E3LTU0"/>
<keyword evidence="2" id="KW-0560">Oxidoreductase</keyword>
<organism evidence="3 4">
    <name type="scientific">Sphingomonas turrisvirgatae</name>
    <dbReference type="NCBI Taxonomy" id="1888892"/>
    <lineage>
        <taxon>Bacteria</taxon>
        <taxon>Pseudomonadati</taxon>
        <taxon>Pseudomonadota</taxon>
        <taxon>Alphaproteobacteria</taxon>
        <taxon>Sphingomonadales</taxon>
        <taxon>Sphingomonadaceae</taxon>
        <taxon>Sphingomonas</taxon>
    </lineage>
</organism>
<dbReference type="PANTHER" id="PTHR24321">
    <property type="entry name" value="DEHYDROGENASES, SHORT CHAIN"/>
    <property type="match status" value="1"/>
</dbReference>
<comment type="caution">
    <text evidence="3">The sequence shown here is derived from an EMBL/GenBank/DDBJ whole genome shotgun (WGS) entry which is preliminary data.</text>
</comment>